<name>A0AAW0F9A7_9APHY</name>
<protein>
    <submittedName>
        <fullName evidence="1">Uncharacterized protein</fullName>
    </submittedName>
</protein>
<dbReference type="Proteomes" id="UP001385951">
    <property type="component" value="Unassembled WGS sequence"/>
</dbReference>
<comment type="caution">
    <text evidence="1">The sequence shown here is derived from an EMBL/GenBank/DDBJ whole genome shotgun (WGS) entry which is preliminary data.</text>
</comment>
<reference evidence="1 2" key="1">
    <citation type="submission" date="2022-09" db="EMBL/GenBank/DDBJ databases">
        <authorList>
            <person name="Palmer J.M."/>
        </authorList>
    </citation>
    <scope>NUCLEOTIDE SEQUENCE [LARGE SCALE GENOMIC DNA]</scope>
    <source>
        <strain evidence="1 2">DSM 7382</strain>
    </source>
</reference>
<dbReference type="AlphaFoldDB" id="A0AAW0F9A7"/>
<evidence type="ECO:0000313" key="1">
    <source>
        <dbReference type="EMBL" id="KAK7676738.1"/>
    </source>
</evidence>
<keyword evidence="2" id="KW-1185">Reference proteome</keyword>
<sequence>MPDGVWITEDRFVFLLVVHLHTFQIFCHSHLHTSKDLGHPPTPSDHATSNCSPCILYTLANLNARFLALRQYLLSLPRITHYDISAHALASSGLNIQCLNALLPVTINYGIDLRAPINIPLTSSPLSSPCPLCDLLKTLRGHHP</sequence>
<organism evidence="1 2">
    <name type="scientific">Cerrena zonata</name>
    <dbReference type="NCBI Taxonomy" id="2478898"/>
    <lineage>
        <taxon>Eukaryota</taxon>
        <taxon>Fungi</taxon>
        <taxon>Dikarya</taxon>
        <taxon>Basidiomycota</taxon>
        <taxon>Agaricomycotina</taxon>
        <taxon>Agaricomycetes</taxon>
        <taxon>Polyporales</taxon>
        <taxon>Cerrenaceae</taxon>
        <taxon>Cerrena</taxon>
    </lineage>
</organism>
<evidence type="ECO:0000313" key="2">
    <source>
        <dbReference type="Proteomes" id="UP001385951"/>
    </source>
</evidence>
<gene>
    <name evidence="1" type="ORF">QCA50_020314</name>
</gene>
<accession>A0AAW0F9A7</accession>
<dbReference type="EMBL" id="JASBNA010000106">
    <property type="protein sequence ID" value="KAK7676738.1"/>
    <property type="molecule type" value="Genomic_DNA"/>
</dbReference>
<proteinExistence type="predicted"/>